<keyword evidence="2 6" id="KW-0808">Transferase</keyword>
<dbReference type="EMBL" id="JAVDWU010000008">
    <property type="protein sequence ID" value="MDR7151626.1"/>
    <property type="molecule type" value="Genomic_DNA"/>
</dbReference>
<evidence type="ECO:0000259" key="5">
    <source>
        <dbReference type="SMART" id="SM01266"/>
    </source>
</evidence>
<dbReference type="Pfam" id="PF12464">
    <property type="entry name" value="Mac"/>
    <property type="match status" value="1"/>
</dbReference>
<dbReference type="InterPro" id="IPR024688">
    <property type="entry name" value="Mac_dom"/>
</dbReference>
<comment type="caution">
    <text evidence="6">The sequence shown here is derived from an EMBL/GenBank/DDBJ whole genome shotgun (WGS) entry which is preliminary data.</text>
</comment>
<dbReference type="InterPro" id="IPR011004">
    <property type="entry name" value="Trimer_LpxA-like_sf"/>
</dbReference>
<feature type="domain" description="Maltose/galactoside acetyltransferase" evidence="5">
    <location>
        <begin position="8"/>
        <end position="62"/>
    </location>
</feature>
<protein>
    <submittedName>
        <fullName evidence="6">Maltose O-acetyltransferase</fullName>
        <ecNumber evidence="6">2.3.1.79</ecNumber>
    </submittedName>
</protein>
<dbReference type="InterPro" id="IPR001451">
    <property type="entry name" value="Hexapep"/>
</dbReference>
<dbReference type="CDD" id="cd03357">
    <property type="entry name" value="LbH_MAT_GAT"/>
    <property type="match status" value="1"/>
</dbReference>
<evidence type="ECO:0000256" key="3">
    <source>
        <dbReference type="ARBA" id="ARBA00022737"/>
    </source>
</evidence>
<evidence type="ECO:0000313" key="7">
    <source>
        <dbReference type="Proteomes" id="UP001265700"/>
    </source>
</evidence>
<evidence type="ECO:0000256" key="2">
    <source>
        <dbReference type="ARBA" id="ARBA00022679"/>
    </source>
</evidence>
<dbReference type="GO" id="GO:0008925">
    <property type="term" value="F:maltose O-acetyltransferase activity"/>
    <property type="evidence" value="ECO:0007669"/>
    <property type="project" value="UniProtKB-EC"/>
</dbReference>
<dbReference type="Pfam" id="PF00132">
    <property type="entry name" value="Hexapep"/>
    <property type="match status" value="1"/>
</dbReference>
<comment type="similarity">
    <text evidence="1">Belongs to the transferase hexapeptide repeat family.</text>
</comment>
<dbReference type="InterPro" id="IPR051159">
    <property type="entry name" value="Hexapeptide_acetyltransf"/>
</dbReference>
<dbReference type="EC" id="2.3.1.79" evidence="6"/>
<dbReference type="InterPro" id="IPR018357">
    <property type="entry name" value="Hexapep_transf_CS"/>
</dbReference>
<dbReference type="PANTHER" id="PTHR23416">
    <property type="entry name" value="SIALIC ACID SYNTHASE-RELATED"/>
    <property type="match status" value="1"/>
</dbReference>
<dbReference type="PROSITE" id="PS00101">
    <property type="entry name" value="HEXAPEP_TRANSFERASES"/>
    <property type="match status" value="1"/>
</dbReference>
<keyword evidence="7" id="KW-1185">Reference proteome</keyword>
<sequence>MGDAKSQKEKMLAGEFYVADDPELIAAHLRAQAILARFNATAADASEERRALLTDLFARFGEGSVLKPSLRCDYGFNVSIGERVFINFDCVLLDCNRIDIGNEVQFAPGVHIYTATHPLDAKQRRSGLEFALPVVIGDGAWLGGGAIVCPGVTIGENTVVGAGSVVVRDLPANVLAVGNPCRVVRQL</sequence>
<evidence type="ECO:0000256" key="1">
    <source>
        <dbReference type="ARBA" id="ARBA00007274"/>
    </source>
</evidence>
<keyword evidence="3" id="KW-0677">Repeat</keyword>
<gene>
    <name evidence="6" type="ORF">J2W49_003602</name>
</gene>
<reference evidence="6 7" key="1">
    <citation type="submission" date="2023-07" db="EMBL/GenBank/DDBJ databases">
        <title>Sorghum-associated microbial communities from plants grown in Nebraska, USA.</title>
        <authorList>
            <person name="Schachtman D."/>
        </authorList>
    </citation>
    <scope>NUCLEOTIDE SEQUENCE [LARGE SCALE GENOMIC DNA]</scope>
    <source>
        <strain evidence="6 7">4249</strain>
    </source>
</reference>
<dbReference type="SMART" id="SM01266">
    <property type="entry name" value="Mac"/>
    <property type="match status" value="1"/>
</dbReference>
<evidence type="ECO:0000313" key="6">
    <source>
        <dbReference type="EMBL" id="MDR7151626.1"/>
    </source>
</evidence>
<evidence type="ECO:0000256" key="4">
    <source>
        <dbReference type="ARBA" id="ARBA00023315"/>
    </source>
</evidence>
<dbReference type="PANTHER" id="PTHR23416:SF23">
    <property type="entry name" value="ACETYLTRANSFERASE C18B11.09C-RELATED"/>
    <property type="match status" value="1"/>
</dbReference>
<accession>A0ABU1WQQ6</accession>
<dbReference type="Gene3D" id="2.160.10.10">
    <property type="entry name" value="Hexapeptide repeat proteins"/>
    <property type="match status" value="1"/>
</dbReference>
<keyword evidence="4 6" id="KW-0012">Acyltransferase</keyword>
<dbReference type="SUPFAM" id="SSF51161">
    <property type="entry name" value="Trimeric LpxA-like enzymes"/>
    <property type="match status" value="1"/>
</dbReference>
<proteinExistence type="inferred from homology"/>
<organism evidence="6 7">
    <name type="scientific">Hydrogenophaga palleronii</name>
    <dbReference type="NCBI Taxonomy" id="65655"/>
    <lineage>
        <taxon>Bacteria</taxon>
        <taxon>Pseudomonadati</taxon>
        <taxon>Pseudomonadota</taxon>
        <taxon>Betaproteobacteria</taxon>
        <taxon>Burkholderiales</taxon>
        <taxon>Comamonadaceae</taxon>
        <taxon>Hydrogenophaga</taxon>
    </lineage>
</organism>
<name>A0ABU1WQQ6_9BURK</name>
<dbReference type="Proteomes" id="UP001265700">
    <property type="component" value="Unassembled WGS sequence"/>
</dbReference>